<dbReference type="Pfam" id="PF01894">
    <property type="entry name" value="YjbQ"/>
    <property type="match status" value="1"/>
</dbReference>
<sequence>MTNNSWYSEKITLPEFPRGFHLVTEYIISALPMLQNIEVGLLHLWLKHTSASLTINENADPTVRSDMEAFFNYSVKENLPFFRHTYEGSDDMPAHLKSSLLGCQVSIPVEKGRLQLGTWQGIMLGEHRDIGGQRTIIATLQGLATSPI</sequence>
<dbReference type="Proteomes" id="UP000056750">
    <property type="component" value="Chromosome"/>
</dbReference>
<dbReference type="EMBL" id="JAUOQI010000003">
    <property type="protein sequence ID" value="MDO6576967.1"/>
    <property type="molecule type" value="Genomic_DNA"/>
</dbReference>
<reference evidence="2 4" key="1">
    <citation type="submission" date="2015-12" db="EMBL/GenBank/DDBJ databases">
        <title>Intraspecies pangenome expansion in the marine bacterium Alteromonas.</title>
        <authorList>
            <person name="Lopez-Perez M."/>
            <person name="Rodriguez-Valera F."/>
        </authorList>
    </citation>
    <scope>NUCLEOTIDE SEQUENCE [LARGE SCALE GENOMIC DNA]</scope>
    <source>
        <strain evidence="2 4">LMG 21861</strain>
    </source>
</reference>
<evidence type="ECO:0000256" key="1">
    <source>
        <dbReference type="ARBA" id="ARBA00005534"/>
    </source>
</evidence>
<evidence type="ECO:0000313" key="4">
    <source>
        <dbReference type="Proteomes" id="UP000056750"/>
    </source>
</evidence>
<name>A0AAW7YYX2_9ALTE</name>
<dbReference type="InterPro" id="IPR001602">
    <property type="entry name" value="UPF0047_YjbQ-like"/>
</dbReference>
<dbReference type="EMBL" id="CP013926">
    <property type="protein sequence ID" value="AMJ75949.1"/>
    <property type="molecule type" value="Genomic_DNA"/>
</dbReference>
<dbReference type="PANTHER" id="PTHR30615:SF8">
    <property type="entry name" value="UPF0047 PROTEIN C4A8.02C"/>
    <property type="match status" value="1"/>
</dbReference>
<proteinExistence type="inferred from homology"/>
<organism evidence="3 5">
    <name type="scientific">Alteromonas stellipolaris</name>
    <dbReference type="NCBI Taxonomy" id="233316"/>
    <lineage>
        <taxon>Bacteria</taxon>
        <taxon>Pseudomonadati</taxon>
        <taxon>Pseudomonadota</taxon>
        <taxon>Gammaproteobacteria</taxon>
        <taxon>Alteromonadales</taxon>
        <taxon>Alteromonadaceae</taxon>
        <taxon>Alteromonas/Salinimonas group</taxon>
        <taxon>Alteromonas</taxon>
    </lineage>
</organism>
<dbReference type="GeneID" id="83259881"/>
<keyword evidence="4" id="KW-1185">Reference proteome</keyword>
<dbReference type="InterPro" id="IPR035917">
    <property type="entry name" value="YjbQ-like_sf"/>
</dbReference>
<evidence type="ECO:0000313" key="3">
    <source>
        <dbReference type="EMBL" id="MDO6576967.1"/>
    </source>
</evidence>
<evidence type="ECO:0000313" key="5">
    <source>
        <dbReference type="Proteomes" id="UP001170717"/>
    </source>
</evidence>
<dbReference type="PIRSF" id="PIRSF004681">
    <property type="entry name" value="UCP004681"/>
    <property type="match status" value="1"/>
</dbReference>
<dbReference type="PANTHER" id="PTHR30615">
    <property type="entry name" value="UNCHARACTERIZED PROTEIN YJBQ-RELATED"/>
    <property type="match status" value="1"/>
</dbReference>
<dbReference type="RefSeq" id="WP_057795571.1">
    <property type="nucleotide sequence ID" value="NZ_CANLMS010000005.1"/>
</dbReference>
<evidence type="ECO:0000313" key="2">
    <source>
        <dbReference type="EMBL" id="AMJ75949.1"/>
    </source>
</evidence>
<dbReference type="NCBIfam" id="TIGR00149">
    <property type="entry name" value="TIGR00149_YjbQ"/>
    <property type="match status" value="1"/>
</dbReference>
<comment type="similarity">
    <text evidence="1">Belongs to the UPF0047 family.</text>
</comment>
<dbReference type="AlphaFoldDB" id="A0AAW7YYX2"/>
<dbReference type="Proteomes" id="UP001170717">
    <property type="component" value="Unassembled WGS sequence"/>
</dbReference>
<protein>
    <submittedName>
        <fullName evidence="3">Secondary thiamine-phosphate synthase enzyme YjbQ</fullName>
    </submittedName>
</protein>
<dbReference type="SUPFAM" id="SSF111038">
    <property type="entry name" value="YjbQ-like"/>
    <property type="match status" value="1"/>
</dbReference>
<dbReference type="Gene3D" id="2.60.120.460">
    <property type="entry name" value="YjbQ-like"/>
    <property type="match status" value="1"/>
</dbReference>
<dbReference type="KEGG" id="asq:AVL57_19475"/>
<gene>
    <name evidence="2" type="ORF">AVL57_19475</name>
    <name evidence="3" type="ORF">Q4527_06155</name>
</gene>
<accession>A0AAW7YYX2</accession>
<reference evidence="3" key="2">
    <citation type="submission" date="2023-07" db="EMBL/GenBank/DDBJ databases">
        <title>Genome content predicts the carbon catabolic preferences of heterotrophic bacteria.</title>
        <authorList>
            <person name="Gralka M."/>
        </authorList>
    </citation>
    <scope>NUCLEOTIDE SEQUENCE</scope>
    <source>
        <strain evidence="3">F2M12</strain>
    </source>
</reference>